<name>A0A0F9MRW2_9ZZZZ</name>
<evidence type="ECO:0000313" key="1">
    <source>
        <dbReference type="EMBL" id="KKM79370.1"/>
    </source>
</evidence>
<proteinExistence type="predicted"/>
<gene>
    <name evidence="1" type="ORF">LCGC14_1350640</name>
</gene>
<comment type="caution">
    <text evidence="1">The sequence shown here is derived from an EMBL/GenBank/DDBJ whole genome shotgun (WGS) entry which is preliminary data.</text>
</comment>
<organism evidence="1">
    <name type="scientific">marine sediment metagenome</name>
    <dbReference type="NCBI Taxonomy" id="412755"/>
    <lineage>
        <taxon>unclassified sequences</taxon>
        <taxon>metagenomes</taxon>
        <taxon>ecological metagenomes</taxon>
    </lineage>
</organism>
<reference evidence="1" key="1">
    <citation type="journal article" date="2015" name="Nature">
        <title>Complex archaea that bridge the gap between prokaryotes and eukaryotes.</title>
        <authorList>
            <person name="Spang A."/>
            <person name="Saw J.H."/>
            <person name="Jorgensen S.L."/>
            <person name="Zaremba-Niedzwiedzka K."/>
            <person name="Martijn J."/>
            <person name="Lind A.E."/>
            <person name="van Eijk R."/>
            <person name="Schleper C."/>
            <person name="Guy L."/>
            <person name="Ettema T.J."/>
        </authorList>
    </citation>
    <scope>NUCLEOTIDE SEQUENCE</scope>
</reference>
<dbReference type="AlphaFoldDB" id="A0A0F9MRW2"/>
<protein>
    <submittedName>
        <fullName evidence="1">Uncharacterized protein</fullName>
    </submittedName>
</protein>
<accession>A0A0F9MRW2</accession>
<dbReference type="EMBL" id="LAZR01008345">
    <property type="protein sequence ID" value="KKM79370.1"/>
    <property type="molecule type" value="Genomic_DNA"/>
</dbReference>
<sequence>MFQRFHPPPWADPVDLAEVVKRDVDRLGEGWRQLGRPPGLTPEEFEERLKRLRDNVEEQLMGLARYIQERAGLVLLEIPAPA</sequence>